<evidence type="ECO:0000256" key="1">
    <source>
        <dbReference type="ARBA" id="ARBA00004167"/>
    </source>
</evidence>
<dbReference type="Pfam" id="PF04011">
    <property type="entry name" value="LemA"/>
    <property type="match status" value="1"/>
</dbReference>
<gene>
    <name evidence="6" type="ORF">FJU30_22455</name>
</gene>
<name>A0A5J5FSX1_9GAMM</name>
<comment type="caution">
    <text evidence="6">The sequence shown here is derived from an EMBL/GenBank/DDBJ whole genome shotgun (WGS) entry which is preliminary data.</text>
</comment>
<dbReference type="InterPro" id="IPR023353">
    <property type="entry name" value="LemA-like_dom_sf"/>
</dbReference>
<comment type="subcellular location">
    <subcellularLocation>
        <location evidence="1">Membrane</location>
        <topology evidence="1">Single-pass membrane protein</topology>
    </subcellularLocation>
</comment>
<organism evidence="6 7">
    <name type="scientific">Affinibrenneria salicis</name>
    <dbReference type="NCBI Taxonomy" id="2590031"/>
    <lineage>
        <taxon>Bacteria</taxon>
        <taxon>Pseudomonadati</taxon>
        <taxon>Pseudomonadota</taxon>
        <taxon>Gammaproteobacteria</taxon>
        <taxon>Enterobacterales</taxon>
        <taxon>Pectobacteriaceae</taxon>
        <taxon>Affinibrenneria</taxon>
    </lineage>
</organism>
<keyword evidence="4" id="KW-1133">Transmembrane helix</keyword>
<evidence type="ECO:0000256" key="4">
    <source>
        <dbReference type="ARBA" id="ARBA00022989"/>
    </source>
</evidence>
<keyword evidence="3" id="KW-0812">Transmembrane</keyword>
<reference evidence="6 7" key="1">
    <citation type="submission" date="2019-09" db="EMBL/GenBank/DDBJ databases">
        <authorList>
            <person name="Li Y."/>
        </authorList>
    </citation>
    <scope>NUCLEOTIDE SEQUENCE [LARGE SCALE GENOMIC DNA]</scope>
    <source>
        <strain evidence="6 7">L3-3HA</strain>
    </source>
</reference>
<dbReference type="PANTHER" id="PTHR34478">
    <property type="entry name" value="PROTEIN LEMA"/>
    <property type="match status" value="1"/>
</dbReference>
<dbReference type="EMBL" id="VYKJ01000015">
    <property type="protein sequence ID" value="KAA8996128.1"/>
    <property type="molecule type" value="Genomic_DNA"/>
</dbReference>
<keyword evidence="5" id="KW-0472">Membrane</keyword>
<dbReference type="Proteomes" id="UP000335415">
    <property type="component" value="Unassembled WGS sequence"/>
</dbReference>
<dbReference type="Gene3D" id="1.20.1440.20">
    <property type="entry name" value="LemA-like domain"/>
    <property type="match status" value="1"/>
</dbReference>
<protein>
    <submittedName>
        <fullName evidence="6">LemA family protein</fullName>
    </submittedName>
</protein>
<accession>A0A5J5FSX1</accession>
<dbReference type="PANTHER" id="PTHR34478:SF1">
    <property type="entry name" value="PROTEIN LEMA"/>
    <property type="match status" value="1"/>
</dbReference>
<keyword evidence="7" id="KW-1185">Reference proteome</keyword>
<dbReference type="GO" id="GO:0016020">
    <property type="term" value="C:membrane"/>
    <property type="evidence" value="ECO:0007669"/>
    <property type="project" value="UniProtKB-SubCell"/>
</dbReference>
<evidence type="ECO:0000256" key="5">
    <source>
        <dbReference type="ARBA" id="ARBA00023136"/>
    </source>
</evidence>
<dbReference type="SUPFAM" id="SSF140478">
    <property type="entry name" value="LemA-like"/>
    <property type="match status" value="1"/>
</dbReference>
<evidence type="ECO:0000313" key="6">
    <source>
        <dbReference type="EMBL" id="KAA8996128.1"/>
    </source>
</evidence>
<sequence>MGSVIFLAVVAALIALAIIFIYNNIIARHNLVLRAWADVIAYQRQFNKTIPALEEIVRGYKEFESSLVTRVTELRSSINKLSESRIDPEGLERVSAETSQLMAGLRVTIEAYPQITSVTPVSGLMTEISELQENVSAALVIFNGNVAEFNNSITQFPGVLINQYFAKKDAVKTFSDNRASADFDYHP</sequence>
<dbReference type="InterPro" id="IPR007156">
    <property type="entry name" value="MamQ_LemA"/>
</dbReference>
<evidence type="ECO:0000313" key="7">
    <source>
        <dbReference type="Proteomes" id="UP000335415"/>
    </source>
</evidence>
<dbReference type="OrthoDB" id="9804152at2"/>
<proteinExistence type="inferred from homology"/>
<evidence type="ECO:0000256" key="2">
    <source>
        <dbReference type="ARBA" id="ARBA00008854"/>
    </source>
</evidence>
<evidence type="ECO:0000256" key="3">
    <source>
        <dbReference type="ARBA" id="ARBA00022692"/>
    </source>
</evidence>
<dbReference type="AlphaFoldDB" id="A0A5J5FSX1"/>
<dbReference type="RefSeq" id="WP_150437207.1">
    <property type="nucleotide sequence ID" value="NZ_VYKJ01000015.1"/>
</dbReference>
<comment type="similarity">
    <text evidence="2">Belongs to the LemA family.</text>
</comment>